<proteinExistence type="predicted"/>
<feature type="region of interest" description="Disordered" evidence="4">
    <location>
        <begin position="83"/>
        <end position="106"/>
    </location>
</feature>
<dbReference type="GO" id="GO:0003700">
    <property type="term" value="F:DNA-binding transcription factor activity"/>
    <property type="evidence" value="ECO:0007669"/>
    <property type="project" value="InterPro"/>
</dbReference>
<dbReference type="AlphaFoldDB" id="A0A0C9S5B8"/>
<feature type="region of interest" description="Disordered" evidence="4">
    <location>
        <begin position="356"/>
        <end position="379"/>
    </location>
</feature>
<dbReference type="PANTHER" id="PTHR22952:SF385">
    <property type="entry name" value="ABSCISIC ACID-INSENSITIVE 5-LIKE PROTEIN 2"/>
    <property type="match status" value="1"/>
</dbReference>
<dbReference type="Gene3D" id="1.10.10.60">
    <property type="entry name" value="Homeodomain-like"/>
    <property type="match status" value="1"/>
</dbReference>
<dbReference type="PROSITE" id="PS50090">
    <property type="entry name" value="MYB_LIKE"/>
    <property type="match status" value="1"/>
</dbReference>
<dbReference type="EMBL" id="GCHU01012896">
    <property type="protein sequence ID" value="JAG87288.1"/>
    <property type="molecule type" value="Transcribed_RNA"/>
</dbReference>
<evidence type="ECO:0000256" key="3">
    <source>
        <dbReference type="ARBA" id="ARBA00023242"/>
    </source>
</evidence>
<evidence type="ECO:0000256" key="2">
    <source>
        <dbReference type="ARBA" id="ARBA00023125"/>
    </source>
</evidence>
<keyword evidence="2" id="KW-0238">DNA-binding</keyword>
<evidence type="ECO:0000256" key="1">
    <source>
        <dbReference type="ARBA" id="ARBA00004123"/>
    </source>
</evidence>
<dbReference type="InterPro" id="IPR009057">
    <property type="entry name" value="Homeodomain-like_sf"/>
</dbReference>
<evidence type="ECO:0000313" key="7">
    <source>
        <dbReference type="EMBL" id="JAG87288.1"/>
    </source>
</evidence>
<accession>A0A0C9S5B8</accession>
<evidence type="ECO:0000259" key="5">
    <source>
        <dbReference type="PROSITE" id="PS50090"/>
    </source>
</evidence>
<sequence length="501" mass="56282">MGSRTMLSTNGGRTSQFQQLPRQNSLYNLTLDEVQNQLQDAGKPLSSMNMDELLRNIWTAEESQAMSAAIGGGGVVSANGMSTASGSASAGGAGLQRQGSLTLPRTLSRKTVDEVWRDIQQNQNQQAKGSEEKKPQQRQPTFGEMTLEDFLVKAGVVREDNAVAGNANTNTNAIAANMVAESSAQAVPVCGVPATMDHMTQNLQAEWLQYQFNTQQQQQQQLVFTESSGDDHETRAPKKRAETWIQEEIKTLLAHRKELDSSFNTSKSNKHLWEQISERMRERGFDRSPTMCKDKWRNLLKDYRKLRHHQKPGTPKLGYYKDIEDIIGDRPKNNNSPAFKYDSSLQIVPKDFDRPPLNLDQRLDNDSQTTSLLSHESPMSPWNWRDTSANGLPHWNAGIDRNVPPGRVIVIKWGDVTRRIGIDGSAEAIKDAIKSVFGLRSKRAFWLEDEDGVVRSFDRDMPLRTYNLQVDPGLTIKICYYDGSGRLVGSEEKTLYCEEES</sequence>
<dbReference type="CDD" id="cd12203">
    <property type="entry name" value="GT1"/>
    <property type="match status" value="1"/>
</dbReference>
<reference evidence="6" key="1">
    <citation type="submission" date="2015-02" db="EMBL/GenBank/DDBJ databases">
        <title>A transcriptome of Wollemia nobilis - a relic of Gondwana.</title>
        <authorList>
            <person name="Chia J.Y."/>
            <person name="Leong Y.S."/>
            <person name="Abdul Karim S."/>
            <person name="Wan Azmi N."/>
            <person name="Hercus R."/>
            <person name="Croft L."/>
        </authorList>
    </citation>
    <scope>NUCLEOTIDE SEQUENCE</scope>
    <source>
        <strain evidence="6">MaeBrown</strain>
        <tissue evidence="6">Leaf</tissue>
    </source>
</reference>
<protein>
    <submittedName>
        <fullName evidence="7">TSA: Wollemia nobilis Ref_Wollemi_Transcript_12972_1854 transcribed RNA sequence</fullName>
    </submittedName>
    <submittedName>
        <fullName evidence="6">TSA: Wollemia nobilis Ref_Wollemi_Transcript_12974_1893 transcribed RNA sequence</fullName>
    </submittedName>
</protein>
<dbReference type="InterPro" id="IPR044822">
    <property type="entry name" value="Myb_DNA-bind_4"/>
</dbReference>
<dbReference type="GO" id="GO:0005634">
    <property type="term" value="C:nucleus"/>
    <property type="evidence" value="ECO:0007669"/>
    <property type="project" value="UniProtKB-SubCell"/>
</dbReference>
<dbReference type="Pfam" id="PF26214">
    <property type="entry name" value="Ubiquitin_GT-1"/>
    <property type="match status" value="1"/>
</dbReference>
<dbReference type="GO" id="GO:0003677">
    <property type="term" value="F:DNA binding"/>
    <property type="evidence" value="ECO:0007669"/>
    <property type="project" value="UniProtKB-KW"/>
</dbReference>
<dbReference type="SUPFAM" id="SSF46689">
    <property type="entry name" value="Homeodomain-like"/>
    <property type="match status" value="1"/>
</dbReference>
<feature type="domain" description="Myb-like" evidence="5">
    <location>
        <begin position="236"/>
        <end position="300"/>
    </location>
</feature>
<dbReference type="SMART" id="SM00717">
    <property type="entry name" value="SANT"/>
    <property type="match status" value="1"/>
</dbReference>
<feature type="region of interest" description="Disordered" evidence="4">
    <location>
        <begin position="1"/>
        <end position="21"/>
    </location>
</feature>
<evidence type="ECO:0000256" key="4">
    <source>
        <dbReference type="SAM" id="MobiDB-lite"/>
    </source>
</evidence>
<dbReference type="InterPro" id="IPR001005">
    <property type="entry name" value="SANT/Myb"/>
</dbReference>
<feature type="region of interest" description="Disordered" evidence="4">
    <location>
        <begin position="122"/>
        <end position="143"/>
    </location>
</feature>
<organism evidence="6">
    <name type="scientific">Wollemia nobilis</name>
    <dbReference type="NCBI Taxonomy" id="56998"/>
    <lineage>
        <taxon>Eukaryota</taxon>
        <taxon>Viridiplantae</taxon>
        <taxon>Streptophyta</taxon>
        <taxon>Embryophyta</taxon>
        <taxon>Tracheophyta</taxon>
        <taxon>Spermatophyta</taxon>
        <taxon>Pinopsida</taxon>
        <taxon>Pinidae</taxon>
        <taxon>Conifers II</taxon>
        <taxon>Araucariales</taxon>
        <taxon>Araucariaceae</taxon>
        <taxon>Wollemia</taxon>
    </lineage>
</organism>
<keyword evidence="3" id="KW-0539">Nucleus</keyword>
<comment type="subcellular location">
    <subcellularLocation>
        <location evidence="1">Nucleus</location>
    </subcellularLocation>
</comment>
<dbReference type="GO" id="GO:0045893">
    <property type="term" value="P:positive regulation of DNA-templated transcription"/>
    <property type="evidence" value="ECO:0007669"/>
    <property type="project" value="InterPro"/>
</dbReference>
<dbReference type="EMBL" id="GCHU01012898">
    <property type="protein sequence ID" value="JAG87287.1"/>
    <property type="molecule type" value="Transcribed_RNA"/>
</dbReference>
<dbReference type="PANTHER" id="PTHR22952">
    <property type="entry name" value="CAMP-RESPONSE ELEMENT BINDING PROTEIN-RELATED"/>
    <property type="match status" value="1"/>
</dbReference>
<dbReference type="InterPro" id="IPR058943">
    <property type="entry name" value="GT-1/4_C"/>
</dbReference>
<evidence type="ECO:0000313" key="6">
    <source>
        <dbReference type="EMBL" id="JAG87287.1"/>
    </source>
</evidence>
<name>A0A0C9S5B8_9CONI</name>
<dbReference type="InterPro" id="IPR043452">
    <property type="entry name" value="BZIP46-like"/>
</dbReference>
<dbReference type="Pfam" id="PF13837">
    <property type="entry name" value="Myb_DNA-bind_4"/>
    <property type="match status" value="1"/>
</dbReference>